<accession>A0A5C4WHZ3</accession>
<reference evidence="1 2" key="1">
    <citation type="submission" date="2019-10" db="EMBL/GenBank/DDBJ databases">
        <title>Nonomuraea sp. nov., isolated from Phyllanthus amarus.</title>
        <authorList>
            <person name="Klykleung N."/>
            <person name="Tanasupawat S."/>
        </authorList>
    </citation>
    <scope>NUCLEOTIDE SEQUENCE [LARGE SCALE GENOMIC DNA]</scope>
    <source>
        <strain evidence="1 2">PA1-10</strain>
    </source>
</reference>
<dbReference type="PANTHER" id="PTHR43792">
    <property type="entry name" value="GNAT FAMILY, PUTATIVE (AFU_ORTHOLOGUE AFUA_3G00765)-RELATED-RELATED"/>
    <property type="match status" value="1"/>
</dbReference>
<dbReference type="InterPro" id="IPR016181">
    <property type="entry name" value="Acyl_CoA_acyltransferase"/>
</dbReference>
<proteinExistence type="predicted"/>
<dbReference type="Gene3D" id="3.40.630.30">
    <property type="match status" value="1"/>
</dbReference>
<dbReference type="Pfam" id="PF13302">
    <property type="entry name" value="Acetyltransf_3"/>
    <property type="match status" value="1"/>
</dbReference>
<dbReference type="GO" id="GO:0016747">
    <property type="term" value="F:acyltransferase activity, transferring groups other than amino-acyl groups"/>
    <property type="evidence" value="ECO:0007669"/>
    <property type="project" value="InterPro"/>
</dbReference>
<comment type="caution">
    <text evidence="1">The sequence shown here is derived from an EMBL/GenBank/DDBJ whole genome shotgun (WGS) entry which is preliminary data.</text>
</comment>
<dbReference type="EMBL" id="VDLX02000006">
    <property type="protein sequence ID" value="KAB8194237.1"/>
    <property type="molecule type" value="Genomic_DNA"/>
</dbReference>
<dbReference type="RefSeq" id="WP_139631851.1">
    <property type="nucleotide sequence ID" value="NZ_VDLX02000006.1"/>
</dbReference>
<dbReference type="OrthoDB" id="3533156at2"/>
<keyword evidence="1" id="KW-0808">Transferase</keyword>
<dbReference type="PROSITE" id="PS51186">
    <property type="entry name" value="GNAT"/>
    <property type="match status" value="1"/>
</dbReference>
<dbReference type="Proteomes" id="UP000312512">
    <property type="component" value="Unassembled WGS sequence"/>
</dbReference>
<dbReference type="SUPFAM" id="SSF55729">
    <property type="entry name" value="Acyl-CoA N-acyltransferases (Nat)"/>
    <property type="match status" value="1"/>
</dbReference>
<name>A0A5C4WHZ3_9ACTN</name>
<evidence type="ECO:0000313" key="1">
    <source>
        <dbReference type="EMBL" id="KAB8194237.1"/>
    </source>
</evidence>
<gene>
    <name evidence="1" type="ORF">FH608_018890</name>
</gene>
<evidence type="ECO:0000313" key="2">
    <source>
        <dbReference type="Proteomes" id="UP000312512"/>
    </source>
</evidence>
<dbReference type="AlphaFoldDB" id="A0A5C4WHZ3"/>
<dbReference type="InterPro" id="IPR051531">
    <property type="entry name" value="N-acetyltransferase"/>
</dbReference>
<dbReference type="InterPro" id="IPR000182">
    <property type="entry name" value="GNAT_dom"/>
</dbReference>
<sequence length="205" mass="22366">MTQSPHSVDIDGALIRTARLHLAPWTMSDVEAALSIFGDGEVARWLAPAMKRVPDMAAMRHLMSRWVADGAAMEPPHGRWKVTDVAIGHTVGAISLLPLPPDDIDSEISVQIARSWWGNGYAGEAGEAIAHYAFGAGTDEVFAVSRPANQRAAAAARRMGMDWVGQTDKYYNTRLDVFRLRRYDLDVPAVAAPPDADQTDELTDI</sequence>
<organism evidence="1 2">
    <name type="scientific">Nonomuraea phyllanthi</name>
    <dbReference type="NCBI Taxonomy" id="2219224"/>
    <lineage>
        <taxon>Bacteria</taxon>
        <taxon>Bacillati</taxon>
        <taxon>Actinomycetota</taxon>
        <taxon>Actinomycetes</taxon>
        <taxon>Streptosporangiales</taxon>
        <taxon>Streptosporangiaceae</taxon>
        <taxon>Nonomuraea</taxon>
    </lineage>
</organism>
<keyword evidence="2" id="KW-1185">Reference proteome</keyword>
<protein>
    <submittedName>
        <fullName evidence="1">GNAT family N-acetyltransferase</fullName>
    </submittedName>
</protein>
<dbReference type="PANTHER" id="PTHR43792:SF1">
    <property type="entry name" value="N-ACETYLTRANSFERASE DOMAIN-CONTAINING PROTEIN"/>
    <property type="match status" value="1"/>
</dbReference>